<gene>
    <name evidence="1" type="ORF">FUA24_12965</name>
</gene>
<dbReference type="EMBL" id="VSDQ01000679">
    <property type="protein sequence ID" value="TYA74237.1"/>
    <property type="molecule type" value="Genomic_DNA"/>
</dbReference>
<dbReference type="Proteomes" id="UP000323930">
    <property type="component" value="Unassembled WGS sequence"/>
</dbReference>
<accession>A0A5D0HVU2</accession>
<dbReference type="RefSeq" id="WP_148542974.1">
    <property type="nucleotide sequence ID" value="NZ_VSDQ01000679.1"/>
</dbReference>
<comment type="caution">
    <text evidence="1">The sequence shown here is derived from an EMBL/GenBank/DDBJ whole genome shotgun (WGS) entry which is preliminary data.</text>
</comment>
<dbReference type="AlphaFoldDB" id="A0A5D0HVU2"/>
<proteinExistence type="predicted"/>
<evidence type="ECO:0000313" key="1">
    <source>
        <dbReference type="EMBL" id="TYA74237.1"/>
    </source>
</evidence>
<organism evidence="1 2">
    <name type="scientific">Seonamhaeicola marinus</name>
    <dbReference type="NCBI Taxonomy" id="1912246"/>
    <lineage>
        <taxon>Bacteria</taxon>
        <taxon>Pseudomonadati</taxon>
        <taxon>Bacteroidota</taxon>
        <taxon>Flavobacteriia</taxon>
        <taxon>Flavobacteriales</taxon>
        <taxon>Flavobacteriaceae</taxon>
    </lineage>
</organism>
<sequence>MNFFEIDNKGNVTILHYKLIEFLANNGFAIMGFPGKGKILVKVENNIIHEVVESDIVKCIQDYLVKLKLSNVLEKFTKGLSGYVNGRKYDLLPELNGFSDKDSKGQGYFYYQNVAVRVCSKKIEIIPYGQLPHKIWNERIVDRNFKYNLSKKGQFEDFCFKLSKSDLNRFLALKSALGYLLHRYNNPSLCKVVILVDEKISFSGQANGGTGKSLISKALSYMQNVLFIEGKNLKTGSWFKNQRIEMTTDLIAYDDVGKDFSIETIFSELTSGIVVERKRKDEIHISAKDAPKYLISSNYIVKGPGGSSDERRRYEFELSDYFVFNSPKNVYGNLLFDEWDSTEWERFDNFMHHCLQTFLTRGLIEAQPINLKQHRLINATCIEFEEFSQKIFKVNEWMDKRKILGLFIVEYPHLKDTSSHLFTKWIKEYSRQNSLKYSDKSSGGVYSFILKSGKGGSK</sequence>
<reference evidence="1 2" key="1">
    <citation type="submission" date="2019-08" db="EMBL/GenBank/DDBJ databases">
        <title>Seonamhaeicola sediminis sp. nov., isolated from marine sediment.</title>
        <authorList>
            <person name="Cao W.R."/>
        </authorList>
    </citation>
    <scope>NUCLEOTIDE SEQUENCE [LARGE SCALE GENOMIC DNA]</scope>
    <source>
        <strain evidence="1 2">B011</strain>
    </source>
</reference>
<keyword evidence="2" id="KW-1185">Reference proteome</keyword>
<protein>
    <submittedName>
        <fullName evidence="1">Uncharacterized protein</fullName>
    </submittedName>
</protein>
<dbReference type="OrthoDB" id="840343at2"/>
<evidence type="ECO:0000313" key="2">
    <source>
        <dbReference type="Proteomes" id="UP000323930"/>
    </source>
</evidence>
<name>A0A5D0HVU2_9FLAO</name>